<evidence type="ECO:0000256" key="7">
    <source>
        <dbReference type="ARBA" id="ARBA00022833"/>
    </source>
</evidence>
<dbReference type="Gene3D" id="2.70.20.10">
    <property type="entry name" value="Topoisomerase I, domain 3"/>
    <property type="match status" value="1"/>
</dbReference>
<dbReference type="InterPro" id="IPR023405">
    <property type="entry name" value="Topo_IA_core_domain"/>
</dbReference>
<evidence type="ECO:0000256" key="2">
    <source>
        <dbReference type="ARBA" id="ARBA00009446"/>
    </source>
</evidence>
<dbReference type="Gene3D" id="1.10.290.10">
    <property type="entry name" value="Topoisomerase I, domain 4"/>
    <property type="match status" value="1"/>
</dbReference>
<dbReference type="Pfam" id="PF01131">
    <property type="entry name" value="Topoisom_bac"/>
    <property type="match status" value="1"/>
</dbReference>
<keyword evidence="8" id="KW-0799">Topoisomerase</keyword>
<name>A0AAE4G8U7_9BURK</name>
<evidence type="ECO:0000256" key="13">
    <source>
        <dbReference type="ARBA" id="ARBA00032235"/>
    </source>
</evidence>
<evidence type="ECO:0000256" key="1">
    <source>
        <dbReference type="ARBA" id="ARBA00000213"/>
    </source>
</evidence>
<dbReference type="InterPro" id="IPR023406">
    <property type="entry name" value="Topo_IA_AS"/>
</dbReference>
<evidence type="ECO:0000256" key="14">
    <source>
        <dbReference type="ARBA" id="ARBA00032877"/>
    </source>
</evidence>
<feature type="region of interest" description="Disordered" evidence="15">
    <location>
        <begin position="977"/>
        <end position="1012"/>
    </location>
</feature>
<evidence type="ECO:0000256" key="9">
    <source>
        <dbReference type="ARBA" id="ARBA00023125"/>
    </source>
</evidence>
<keyword evidence="4" id="KW-0479">Metal-binding</keyword>
<dbReference type="AlphaFoldDB" id="A0AAE4G8U7"/>
<evidence type="ECO:0000256" key="8">
    <source>
        <dbReference type="ARBA" id="ARBA00023029"/>
    </source>
</evidence>
<dbReference type="CDD" id="cd03362">
    <property type="entry name" value="TOPRIM_TopoIA_TopoIII"/>
    <property type="match status" value="1"/>
</dbReference>
<dbReference type="PANTHER" id="PTHR11390">
    <property type="entry name" value="PROKARYOTIC DNA TOPOISOMERASE"/>
    <property type="match status" value="1"/>
</dbReference>
<gene>
    <name evidence="18" type="ORF">RJN63_11250</name>
</gene>
<dbReference type="EMBL" id="JAVRAA010000005">
    <property type="protein sequence ID" value="MDT0337406.1"/>
    <property type="molecule type" value="Genomic_DNA"/>
</dbReference>
<dbReference type="Pfam" id="PF01396">
    <property type="entry name" value="Zn_ribbon_Top1"/>
    <property type="match status" value="4"/>
</dbReference>
<dbReference type="InterPro" id="IPR003602">
    <property type="entry name" value="Topo_IA_DNA-bd_dom"/>
</dbReference>
<evidence type="ECO:0000256" key="15">
    <source>
        <dbReference type="SAM" id="MobiDB-lite"/>
    </source>
</evidence>
<evidence type="ECO:0000259" key="16">
    <source>
        <dbReference type="PROSITE" id="PS50880"/>
    </source>
</evidence>
<dbReference type="InterPro" id="IPR006171">
    <property type="entry name" value="TOPRIM_dom"/>
</dbReference>
<comment type="caution">
    <text evidence="18">The sequence shown here is derived from an EMBL/GenBank/DDBJ whole genome shotgun (WGS) entry which is preliminary data.</text>
</comment>
<dbReference type="InterPro" id="IPR013826">
    <property type="entry name" value="Topo_IA_cen_sub3"/>
</dbReference>
<dbReference type="EC" id="5.6.2.1" evidence="3"/>
<comment type="similarity">
    <text evidence="2">Belongs to the type IA topoisomerase family.</text>
</comment>
<organism evidence="18">
    <name type="scientific">Herbaspirillum huttiense subsp. nephrolepidis</name>
    <dbReference type="NCBI Taxonomy" id="3075126"/>
    <lineage>
        <taxon>Bacteria</taxon>
        <taxon>Pseudomonadati</taxon>
        <taxon>Pseudomonadota</taxon>
        <taxon>Betaproteobacteria</taxon>
        <taxon>Burkholderiales</taxon>
        <taxon>Oxalobacteraceae</taxon>
        <taxon>Herbaspirillum</taxon>
    </lineage>
</organism>
<dbReference type="InterPro" id="IPR034144">
    <property type="entry name" value="TOPRIM_TopoIII"/>
</dbReference>
<dbReference type="CDD" id="cd00186">
    <property type="entry name" value="TOP1Ac"/>
    <property type="match status" value="1"/>
</dbReference>
<dbReference type="GO" id="GO:0008270">
    <property type="term" value="F:zinc ion binding"/>
    <property type="evidence" value="ECO:0007669"/>
    <property type="project" value="UniProtKB-KW"/>
</dbReference>
<dbReference type="PANTHER" id="PTHR11390:SF21">
    <property type="entry name" value="DNA TOPOISOMERASE 3-ALPHA"/>
    <property type="match status" value="1"/>
</dbReference>
<evidence type="ECO:0000256" key="4">
    <source>
        <dbReference type="ARBA" id="ARBA00022723"/>
    </source>
</evidence>
<evidence type="ECO:0000256" key="10">
    <source>
        <dbReference type="ARBA" id="ARBA00023235"/>
    </source>
</evidence>
<dbReference type="GO" id="GO:0003917">
    <property type="term" value="F:DNA topoisomerase type I (single strand cut, ATP-independent) activity"/>
    <property type="evidence" value="ECO:0007669"/>
    <property type="project" value="UniProtKB-EC"/>
</dbReference>
<dbReference type="PROSITE" id="PS00396">
    <property type="entry name" value="TOPO_IA_1"/>
    <property type="match status" value="1"/>
</dbReference>
<evidence type="ECO:0000259" key="17">
    <source>
        <dbReference type="PROSITE" id="PS52039"/>
    </source>
</evidence>
<dbReference type="GO" id="GO:0043597">
    <property type="term" value="C:cytoplasmic replication fork"/>
    <property type="evidence" value="ECO:0007669"/>
    <property type="project" value="TreeGrafter"/>
</dbReference>
<dbReference type="SMART" id="SM00436">
    <property type="entry name" value="TOP1Bc"/>
    <property type="match status" value="1"/>
</dbReference>
<dbReference type="InterPro" id="IPR000380">
    <property type="entry name" value="Topo_IA"/>
</dbReference>
<dbReference type="Gene3D" id="1.10.460.10">
    <property type="entry name" value="Topoisomerase I, domain 2"/>
    <property type="match status" value="1"/>
</dbReference>
<keyword evidence="6" id="KW-0863">Zinc-finger</keyword>
<feature type="compositionally biased region" description="Polar residues" evidence="15">
    <location>
        <begin position="982"/>
        <end position="992"/>
    </location>
</feature>
<accession>A0AAE4G8U7</accession>
<feature type="domain" description="Toprim" evidence="16">
    <location>
        <begin position="3"/>
        <end position="137"/>
    </location>
</feature>
<keyword evidence="10 18" id="KW-0413">Isomerase</keyword>
<proteinExistence type="inferred from homology"/>
<evidence type="ECO:0000313" key="18">
    <source>
        <dbReference type="EMBL" id="MDT0337406.1"/>
    </source>
</evidence>
<comment type="catalytic activity">
    <reaction evidence="1">
        <text>ATP-independent breakage of single-stranded DNA, followed by passage and rejoining.</text>
        <dbReference type="EC" id="5.6.2.1"/>
    </reaction>
</comment>
<dbReference type="SMART" id="SM00437">
    <property type="entry name" value="TOP1Ac"/>
    <property type="match status" value="1"/>
</dbReference>
<evidence type="ECO:0000256" key="5">
    <source>
        <dbReference type="ARBA" id="ARBA00022737"/>
    </source>
</evidence>
<dbReference type="SUPFAM" id="SSF56712">
    <property type="entry name" value="Prokaryotic type I DNA topoisomerase"/>
    <property type="match status" value="1"/>
</dbReference>
<dbReference type="GO" id="GO:0006281">
    <property type="term" value="P:DNA repair"/>
    <property type="evidence" value="ECO:0007669"/>
    <property type="project" value="TreeGrafter"/>
</dbReference>
<dbReference type="GO" id="GO:0003677">
    <property type="term" value="F:DNA binding"/>
    <property type="evidence" value="ECO:0007669"/>
    <property type="project" value="UniProtKB-KW"/>
</dbReference>
<evidence type="ECO:0000256" key="6">
    <source>
        <dbReference type="ARBA" id="ARBA00022771"/>
    </source>
</evidence>
<dbReference type="RefSeq" id="WP_284076875.1">
    <property type="nucleotide sequence ID" value="NZ_JAVLSM010000007.1"/>
</dbReference>
<keyword evidence="9" id="KW-0238">DNA-binding</keyword>
<dbReference type="GO" id="GO:0006310">
    <property type="term" value="P:DNA recombination"/>
    <property type="evidence" value="ECO:0007669"/>
    <property type="project" value="TreeGrafter"/>
</dbReference>
<dbReference type="SMART" id="SM00493">
    <property type="entry name" value="TOPRIM"/>
    <property type="match status" value="1"/>
</dbReference>
<dbReference type="InterPro" id="IPR013497">
    <property type="entry name" value="Topo_IA_cen"/>
</dbReference>
<dbReference type="PRINTS" id="PR00417">
    <property type="entry name" value="PRTPISMRASEI"/>
</dbReference>
<dbReference type="InterPro" id="IPR013825">
    <property type="entry name" value="Topo_IA_cen_sub2"/>
</dbReference>
<protein>
    <recommendedName>
        <fullName evidence="3">DNA topoisomerase</fullName>
        <ecNumber evidence="3">5.6.2.1</ecNumber>
    </recommendedName>
    <alternativeName>
        <fullName evidence="14">Omega-protein</fullName>
    </alternativeName>
    <alternativeName>
        <fullName evidence="13">Relaxing enzyme</fullName>
    </alternativeName>
    <alternativeName>
        <fullName evidence="11">Swivelase</fullName>
    </alternativeName>
    <alternativeName>
        <fullName evidence="12">Untwisting enzyme</fullName>
    </alternativeName>
</protein>
<dbReference type="InterPro" id="IPR013824">
    <property type="entry name" value="Topo_IA_cen_sub1"/>
</dbReference>
<dbReference type="InterPro" id="IPR013498">
    <property type="entry name" value="Topo_IA_Znf"/>
</dbReference>
<dbReference type="Gene3D" id="3.40.50.140">
    <property type="match status" value="1"/>
</dbReference>
<dbReference type="PROSITE" id="PS52039">
    <property type="entry name" value="TOPO_IA_2"/>
    <property type="match status" value="1"/>
</dbReference>
<evidence type="ECO:0000256" key="3">
    <source>
        <dbReference type="ARBA" id="ARBA00012891"/>
    </source>
</evidence>
<dbReference type="Pfam" id="PF13342">
    <property type="entry name" value="Toprim_Crpt"/>
    <property type="match status" value="1"/>
</dbReference>
<dbReference type="InterPro" id="IPR025589">
    <property type="entry name" value="Toprim_C_rpt"/>
</dbReference>
<dbReference type="InterPro" id="IPR003601">
    <property type="entry name" value="Topo_IA_2"/>
</dbReference>
<evidence type="ECO:0000256" key="12">
    <source>
        <dbReference type="ARBA" id="ARBA00031985"/>
    </source>
</evidence>
<dbReference type="PROSITE" id="PS50880">
    <property type="entry name" value="TOPRIM"/>
    <property type="match status" value="1"/>
</dbReference>
<keyword evidence="5" id="KW-0677">Repeat</keyword>
<dbReference type="GO" id="GO:0006265">
    <property type="term" value="P:DNA topological change"/>
    <property type="evidence" value="ECO:0007669"/>
    <property type="project" value="InterPro"/>
</dbReference>
<evidence type="ECO:0000256" key="11">
    <source>
        <dbReference type="ARBA" id="ARBA00030003"/>
    </source>
</evidence>
<keyword evidence="7" id="KW-0862">Zinc</keyword>
<reference evidence="18" key="1">
    <citation type="submission" date="2023-02" db="EMBL/GenBank/DDBJ databases">
        <title>Description of Herbaspirillum huttiense subsp. nephrolepsisexaltata and Herbaspirillum huttiense subsp. lycopersicon.</title>
        <authorList>
            <person name="Poudel M."/>
            <person name="Sharma A."/>
            <person name="Goss E."/>
            <person name="Tapia J.H."/>
            <person name="Harmon C.M."/>
            <person name="Jones J.B."/>
        </authorList>
    </citation>
    <scope>NUCLEOTIDE SEQUENCE</scope>
    <source>
        <strain evidence="18">NC40101</strain>
    </source>
</reference>
<sequence>MSKSLIIAEKPSVAVDIATVIGGGFKKVAQNVFENDAFIVSCAAGHLVELYSPGLTSGGQSLEALPVLTLPLSTRVIAQEHVERAFERLSTLMHRPDVTYVINACDAGREGELIFRLIHQHAGCVKPVKRLWLQSMTPDSIRHGLKNLRDSREYDRLGLAAHARSTCDYIVGINGSRGITQLNARKTLNTETMPVGRVLTPTGGILVDREHEIATFKPIPYSELHATFKSQDGEYVGKWIPPSSKDPSEQDQSNDEGRFRIFDQAKAAKILALCRTAQPSTVEEISKPETKRSPHLYDLSALQRDANQLLKFTAKQTLDIAQSLYEKHKATTYPRTDSRFLPDDYVSAARASVLALCHGSLGNIAQSIVDSNWVQADRYIFNSEKVTDHFAIIPTEKLPIGLSAEEEKIYDLIARRFLAVFHPAARYDVTTRFTILANQRFKSLGRVLTEPGWLTVWPKAENTNEKTRLAKVNPGERVSLLKLDKVDRETEPPKRYTEATLLSAMEGAGRFVEDEELRDAMSERGLGTPATRSNIIESLLSDQDRAGRPKEPYVRRRGMDLVPQKKLIELVAFLRSHDIGELASASMTGEWEYKLRQIEKGELTPEEFHVQVNQFTALILEVIKRAAASIAPTYLSASCPKCAGRVRLDVKHYLCDQGCGWLLPRVIASRELQRDEAEELLTNKVIMNLEGFVSKSAKAKHFVACLRLDAEHKAAFFFDEMRDAYDADNELVNCPSCQKHMRRIKGKAGFFWGCSDRENCKTSLPDLNGKAVLPVPSRQCPSCGEKISRFLGKNKKFFWGCSDREVCKTTLEDKDGEPVLPTLLDAKGNPVVCPKCSQGMRRLVRSNGAFWACIDKANCQTTLQDLDGMAVLPKESRSCPQCNVGQISRFLAQSKRFYWSCSDKQTCRALFDDADGEPVLRQTTTCPRCSSSLVRRERKDKTGFFWLCTKYAKDGSGCDGLFKDKNGEPVLVPGNAEKAAVKNNSDSAQQNNRKTRSSDIQPVPLRTDATFE</sequence>
<feature type="domain" description="Topo IA-type catalytic" evidence="17">
    <location>
        <begin position="154"/>
        <end position="620"/>
    </location>
</feature>